<gene>
    <name evidence="2" type="ORF">CBR_g39785</name>
</gene>
<dbReference type="InterPro" id="IPR025649">
    <property type="entry name" value="DUF4360"/>
</dbReference>
<dbReference type="PANTHER" id="PTHR38847">
    <property type="match status" value="1"/>
</dbReference>
<dbReference type="PANTHER" id="PTHR38847:SF1">
    <property type="entry name" value="PSEUDOURIDINE SYNTHASE RSUA_RLUA-LIKE DOMAIN-CONTAINING PROTEIN"/>
    <property type="match status" value="1"/>
</dbReference>
<dbReference type="OrthoDB" id="152248at2759"/>
<feature type="signal peptide" evidence="1">
    <location>
        <begin position="1"/>
        <end position="29"/>
    </location>
</feature>
<dbReference type="Pfam" id="PF14273">
    <property type="entry name" value="DUF4360"/>
    <property type="match status" value="1"/>
</dbReference>
<dbReference type="Proteomes" id="UP000265515">
    <property type="component" value="Unassembled WGS sequence"/>
</dbReference>
<name>A0A388LSI4_CHABU</name>
<keyword evidence="1" id="KW-0732">Signal</keyword>
<reference evidence="2 3" key="1">
    <citation type="journal article" date="2018" name="Cell">
        <title>The Chara Genome: Secondary Complexity and Implications for Plant Terrestrialization.</title>
        <authorList>
            <person name="Nishiyama T."/>
            <person name="Sakayama H."/>
            <person name="Vries J.D."/>
            <person name="Buschmann H."/>
            <person name="Saint-Marcoux D."/>
            <person name="Ullrich K.K."/>
            <person name="Haas F.B."/>
            <person name="Vanderstraeten L."/>
            <person name="Becker D."/>
            <person name="Lang D."/>
            <person name="Vosolsobe S."/>
            <person name="Rombauts S."/>
            <person name="Wilhelmsson P.K.I."/>
            <person name="Janitza P."/>
            <person name="Kern R."/>
            <person name="Heyl A."/>
            <person name="Rumpler F."/>
            <person name="Villalobos L.I.A.C."/>
            <person name="Clay J.M."/>
            <person name="Skokan R."/>
            <person name="Toyoda A."/>
            <person name="Suzuki Y."/>
            <person name="Kagoshima H."/>
            <person name="Schijlen E."/>
            <person name="Tajeshwar N."/>
            <person name="Catarino B."/>
            <person name="Hetherington A.J."/>
            <person name="Saltykova A."/>
            <person name="Bonnot C."/>
            <person name="Breuninger H."/>
            <person name="Symeonidi A."/>
            <person name="Radhakrishnan G.V."/>
            <person name="Van Nieuwerburgh F."/>
            <person name="Deforce D."/>
            <person name="Chang C."/>
            <person name="Karol K.G."/>
            <person name="Hedrich R."/>
            <person name="Ulvskov P."/>
            <person name="Glockner G."/>
            <person name="Delwiche C.F."/>
            <person name="Petrasek J."/>
            <person name="Van de Peer Y."/>
            <person name="Friml J."/>
            <person name="Beilby M."/>
            <person name="Dolan L."/>
            <person name="Kohara Y."/>
            <person name="Sugano S."/>
            <person name="Fujiyama A."/>
            <person name="Delaux P.-M."/>
            <person name="Quint M."/>
            <person name="TheiBen G."/>
            <person name="Hagemann M."/>
            <person name="Harholt J."/>
            <person name="Dunand C."/>
            <person name="Zachgo S."/>
            <person name="Langdale J."/>
            <person name="Maumus F."/>
            <person name="Straeten D.V.D."/>
            <person name="Gould S.B."/>
            <person name="Rensing S.A."/>
        </authorList>
    </citation>
    <scope>NUCLEOTIDE SEQUENCE [LARGE SCALE GENOMIC DNA]</scope>
    <source>
        <strain evidence="2 3">S276</strain>
    </source>
</reference>
<evidence type="ECO:0000313" key="3">
    <source>
        <dbReference type="Proteomes" id="UP000265515"/>
    </source>
</evidence>
<dbReference type="EMBL" id="BFEA01000509">
    <property type="protein sequence ID" value="GBG85219.1"/>
    <property type="molecule type" value="Genomic_DNA"/>
</dbReference>
<keyword evidence="3" id="KW-1185">Reference proteome</keyword>
<sequence length="201" mass="21200">MARSLFPAMVVTAALSVVTILSAVTPAFAGAPELTISSIIFAGSGCSYSDSTIALSPDYSSITLVFDNMIATTDAGSKGLRKFCQLSLSLDYPRGWSVTLGSVTGSGFLDIAKGSKGVYETQFYFSGQPGTPTITRTFPGPQTGNFKITDSFLTLVYSKCNVTPNLNIKLVVSVEGSKAVVGLNSSDLKFSLIFGLLWKNC</sequence>
<evidence type="ECO:0008006" key="4">
    <source>
        <dbReference type="Google" id="ProtNLM"/>
    </source>
</evidence>
<comment type="caution">
    <text evidence="2">The sequence shown here is derived from an EMBL/GenBank/DDBJ whole genome shotgun (WGS) entry which is preliminary data.</text>
</comment>
<protein>
    <recommendedName>
        <fullName evidence="4">DUF4360 domain-containing protein</fullName>
    </recommendedName>
</protein>
<dbReference type="AlphaFoldDB" id="A0A388LSI4"/>
<dbReference type="Gramene" id="GBG85219">
    <property type="protein sequence ID" value="GBG85219"/>
    <property type="gene ID" value="CBR_g39785"/>
</dbReference>
<proteinExistence type="predicted"/>
<evidence type="ECO:0000313" key="2">
    <source>
        <dbReference type="EMBL" id="GBG85219.1"/>
    </source>
</evidence>
<accession>A0A388LSI4</accession>
<feature type="chain" id="PRO_5017223732" description="DUF4360 domain-containing protein" evidence="1">
    <location>
        <begin position="30"/>
        <end position="201"/>
    </location>
</feature>
<evidence type="ECO:0000256" key="1">
    <source>
        <dbReference type="SAM" id="SignalP"/>
    </source>
</evidence>
<organism evidence="2 3">
    <name type="scientific">Chara braunii</name>
    <name type="common">Braun's stonewort</name>
    <dbReference type="NCBI Taxonomy" id="69332"/>
    <lineage>
        <taxon>Eukaryota</taxon>
        <taxon>Viridiplantae</taxon>
        <taxon>Streptophyta</taxon>
        <taxon>Charophyceae</taxon>
        <taxon>Charales</taxon>
        <taxon>Characeae</taxon>
        <taxon>Chara</taxon>
    </lineage>
</organism>